<dbReference type="InterPro" id="IPR013955">
    <property type="entry name" value="Rep_factor-A_C"/>
</dbReference>
<reference evidence="3 4" key="1">
    <citation type="submission" date="2024-04" db="EMBL/GenBank/DDBJ databases">
        <title>The reference genome of an endangered Asteraceae, Deinandra increscens subsp. villosa, native to the Central Coast of California.</title>
        <authorList>
            <person name="Guilliams M."/>
            <person name="Hasenstab-Lehman K."/>
            <person name="Meyer R."/>
            <person name="Mcevoy S."/>
        </authorList>
    </citation>
    <scope>NUCLEOTIDE SEQUENCE [LARGE SCALE GENOMIC DNA]</scope>
    <source>
        <tissue evidence="3">Leaf</tissue>
    </source>
</reference>
<evidence type="ECO:0000259" key="2">
    <source>
        <dbReference type="Pfam" id="PF08646"/>
    </source>
</evidence>
<keyword evidence="4" id="KW-1185">Reference proteome</keyword>
<gene>
    <name evidence="3" type="ORF">SSX86_024672</name>
</gene>
<dbReference type="EMBL" id="JBCNJP010000025">
    <property type="protein sequence ID" value="KAK9053598.1"/>
    <property type="molecule type" value="Genomic_DNA"/>
</dbReference>
<evidence type="ECO:0000313" key="4">
    <source>
        <dbReference type="Proteomes" id="UP001408789"/>
    </source>
</evidence>
<evidence type="ECO:0000256" key="1">
    <source>
        <dbReference type="SAM" id="MobiDB-lite"/>
    </source>
</evidence>
<organism evidence="3 4">
    <name type="scientific">Deinandra increscens subsp. villosa</name>
    <dbReference type="NCBI Taxonomy" id="3103831"/>
    <lineage>
        <taxon>Eukaryota</taxon>
        <taxon>Viridiplantae</taxon>
        <taxon>Streptophyta</taxon>
        <taxon>Embryophyta</taxon>
        <taxon>Tracheophyta</taxon>
        <taxon>Spermatophyta</taxon>
        <taxon>Magnoliopsida</taxon>
        <taxon>eudicotyledons</taxon>
        <taxon>Gunneridae</taxon>
        <taxon>Pentapetalae</taxon>
        <taxon>asterids</taxon>
        <taxon>campanulids</taxon>
        <taxon>Asterales</taxon>
        <taxon>Asteraceae</taxon>
        <taxon>Asteroideae</taxon>
        <taxon>Heliantheae alliance</taxon>
        <taxon>Madieae</taxon>
        <taxon>Madiinae</taxon>
        <taxon>Deinandra</taxon>
    </lineage>
</organism>
<dbReference type="Pfam" id="PF08646">
    <property type="entry name" value="Rep_fac-A_C"/>
    <property type="match status" value="1"/>
</dbReference>
<comment type="caution">
    <text evidence="3">The sequence shown here is derived from an EMBL/GenBank/DDBJ whole genome shotgun (WGS) entry which is preliminary data.</text>
</comment>
<sequence>MERDTHVERPVPILLTKRFASSQQFDVYNLQSGSTCTRNAKETKGDSSVLTSKADRGWNQLHKECRTDPIQWPDSLSFMLKNADHHGWWIATELQQRSQMPLVHVILKISNGKEIPQKHTQTVTILSTTVTSPSSEVQPLKTLALGGDGAPIEGDAIQAVAHGQRNIRFVESKLELHLCYRIQRYVCTEVDKPEDFLCHYFEPMIYDELHSICDKKDEVTDYIGFLQRKEYRPTKSKDDMLKLTISNSIGRRVTAALWKEVNQLLEKVDRQQLEDTELPALIAVSSVKVTDFMGSLQLQSTPTTYLYINPVSPVIDSLLDSLRETEERRQHAEALAPPPVPVNGDKMTIAELQQLDRDMLNDRTVIVEGAVTEVHISKGWFYNACTNCPSPAKKSGDQWACASDGRFPAPRPTYCIGTTIADHTGSIRTTLFDKAARLFVGKECSELIVNEGYADPAIIPEPVQATRGKRMAFHLELQRDARPGRVSMTVTQVTEILIAPVLQIEASEQQPLSLPASVTATTAPQMKSEPQPTGKKLVSPVAAQVKPEPQPTEKKPVKRVLDFGAEGSQQPATKKLKPTE</sequence>
<proteinExistence type="predicted"/>
<feature type="compositionally biased region" description="Polar residues" evidence="1">
    <location>
        <begin position="519"/>
        <end position="531"/>
    </location>
</feature>
<evidence type="ECO:0000313" key="3">
    <source>
        <dbReference type="EMBL" id="KAK9053598.1"/>
    </source>
</evidence>
<dbReference type="InterPro" id="IPR012340">
    <property type="entry name" value="NA-bd_OB-fold"/>
</dbReference>
<dbReference type="PANTHER" id="PTHR47165">
    <property type="entry name" value="OS03G0429900 PROTEIN"/>
    <property type="match status" value="1"/>
</dbReference>
<dbReference type="Proteomes" id="UP001408789">
    <property type="component" value="Unassembled WGS sequence"/>
</dbReference>
<dbReference type="AlphaFoldDB" id="A0AAP0CE48"/>
<dbReference type="SUPFAM" id="SSF50249">
    <property type="entry name" value="Nucleic acid-binding proteins"/>
    <property type="match status" value="1"/>
</dbReference>
<feature type="compositionally biased region" description="Basic and acidic residues" evidence="1">
    <location>
        <begin position="551"/>
        <end position="561"/>
    </location>
</feature>
<name>A0AAP0CE48_9ASTR</name>
<protein>
    <recommendedName>
        <fullName evidence="2">Replication factor A C-terminal domain-containing protein</fullName>
    </recommendedName>
</protein>
<dbReference type="Gene3D" id="2.40.50.140">
    <property type="entry name" value="Nucleic acid-binding proteins"/>
    <property type="match status" value="2"/>
</dbReference>
<feature type="domain" description="Replication factor A C-terminal" evidence="2">
    <location>
        <begin position="369"/>
        <end position="495"/>
    </location>
</feature>
<accession>A0AAP0CE48</accession>
<feature type="region of interest" description="Disordered" evidence="1">
    <location>
        <begin position="519"/>
        <end position="580"/>
    </location>
</feature>
<dbReference type="PANTHER" id="PTHR47165:SF4">
    <property type="entry name" value="OS03G0429900 PROTEIN"/>
    <property type="match status" value="1"/>
</dbReference>